<protein>
    <submittedName>
        <fullName evidence="2">Uncharacterized protein</fullName>
    </submittedName>
</protein>
<dbReference type="Pfam" id="PF09694">
    <property type="entry name" value="Gcw_chp"/>
    <property type="match status" value="1"/>
</dbReference>
<evidence type="ECO:0000313" key="2">
    <source>
        <dbReference type="EMBL" id="QMW23119.1"/>
    </source>
</evidence>
<keyword evidence="3" id="KW-1185">Reference proteome</keyword>
<sequence length="241" mass="25105">MSRLLNFTAALAATTAALAATPVLAQDEAPAWAITGTAAFVSDYRFRGVSLSNKDPAVQASIQLTSKAGFFVGAWGSSIATYGGANTEVDLYGGWTGPLGPLTATIGVYSYLYPGGSGVDVYELYGSLAGTLGPVTATVGVNVAPDQKNLNRSSRYAYLNLAAAIPDTPITLKGNIGHEQGSFVVDGTGTTTKKFDYLIGADIKWRALTLGLAYIGNDLPSKNLFNTPAKDRFVVSLTASF</sequence>
<dbReference type="NCBIfam" id="TIGR02001">
    <property type="entry name" value="gcw_chp"/>
    <property type="match status" value="1"/>
</dbReference>
<dbReference type="KEGG" id="sand:H3309_00960"/>
<dbReference type="AlphaFoldDB" id="A0A7G5IIC7"/>
<keyword evidence="1" id="KW-0732">Signal</keyword>
<dbReference type="InterPro" id="IPR010239">
    <property type="entry name" value="CHP02001"/>
</dbReference>
<dbReference type="RefSeq" id="WP_182296657.1">
    <property type="nucleotide sequence ID" value="NZ_CP059851.1"/>
</dbReference>
<reference evidence="2 3" key="1">
    <citation type="submission" date="2020-07" db="EMBL/GenBank/DDBJ databases">
        <title>Complete genome sequence for Sandaracinobacter sp. M6.</title>
        <authorList>
            <person name="Tang Y."/>
            <person name="Liu Q."/>
            <person name="Guo Z."/>
            <person name="Lei P."/>
            <person name="Huang B."/>
        </authorList>
    </citation>
    <scope>NUCLEOTIDE SEQUENCE [LARGE SCALE GENOMIC DNA]</scope>
    <source>
        <strain evidence="2 3">M6</strain>
    </source>
</reference>
<accession>A0A7G5IIC7</accession>
<gene>
    <name evidence="2" type="ORF">H3309_00960</name>
</gene>
<organism evidence="2 3">
    <name type="scientific">Sandaracinobacteroides saxicola</name>
    <dbReference type="NCBI Taxonomy" id="2759707"/>
    <lineage>
        <taxon>Bacteria</taxon>
        <taxon>Pseudomonadati</taxon>
        <taxon>Pseudomonadota</taxon>
        <taxon>Alphaproteobacteria</taxon>
        <taxon>Sphingomonadales</taxon>
        <taxon>Sphingosinicellaceae</taxon>
        <taxon>Sandaracinobacteroides</taxon>
    </lineage>
</organism>
<proteinExistence type="predicted"/>
<dbReference type="Proteomes" id="UP000515292">
    <property type="component" value="Chromosome"/>
</dbReference>
<feature type="signal peptide" evidence="1">
    <location>
        <begin position="1"/>
        <end position="25"/>
    </location>
</feature>
<feature type="chain" id="PRO_5028835386" evidence="1">
    <location>
        <begin position="26"/>
        <end position="241"/>
    </location>
</feature>
<name>A0A7G5IIC7_9SPHN</name>
<dbReference type="EMBL" id="CP059851">
    <property type="protein sequence ID" value="QMW23119.1"/>
    <property type="molecule type" value="Genomic_DNA"/>
</dbReference>
<evidence type="ECO:0000313" key="3">
    <source>
        <dbReference type="Proteomes" id="UP000515292"/>
    </source>
</evidence>
<evidence type="ECO:0000256" key="1">
    <source>
        <dbReference type="SAM" id="SignalP"/>
    </source>
</evidence>